<dbReference type="SUPFAM" id="SSF56176">
    <property type="entry name" value="FAD-binding/transporter-associated domain-like"/>
    <property type="match status" value="1"/>
</dbReference>
<evidence type="ECO:0000256" key="1">
    <source>
        <dbReference type="ARBA" id="ARBA00001974"/>
    </source>
</evidence>
<dbReference type="PANTHER" id="PTHR42973:SF39">
    <property type="entry name" value="FAD-BINDING PCMH-TYPE DOMAIN-CONTAINING PROTEIN"/>
    <property type="match status" value="1"/>
</dbReference>
<keyword evidence="3" id="KW-0285">Flavoprotein</keyword>
<dbReference type="GO" id="GO:0071949">
    <property type="term" value="F:FAD binding"/>
    <property type="evidence" value="ECO:0007669"/>
    <property type="project" value="InterPro"/>
</dbReference>
<dbReference type="InterPro" id="IPR012951">
    <property type="entry name" value="BBE"/>
</dbReference>
<feature type="domain" description="FAD-binding PCMH-type" evidence="6">
    <location>
        <begin position="36"/>
        <end position="204"/>
    </location>
</feature>
<proteinExistence type="inferred from homology"/>
<dbReference type="Gene3D" id="3.30.43.10">
    <property type="entry name" value="Uridine Diphospho-n-acetylenolpyruvylglucosamine Reductase, domain 2"/>
    <property type="match status" value="1"/>
</dbReference>
<keyword evidence="4" id="KW-0274">FAD</keyword>
<comment type="cofactor">
    <cofactor evidence="1">
        <name>FAD</name>
        <dbReference type="ChEBI" id="CHEBI:57692"/>
    </cofactor>
</comment>
<evidence type="ECO:0000313" key="7">
    <source>
        <dbReference type="EMBL" id="SNR92032.1"/>
    </source>
</evidence>
<dbReference type="InterPro" id="IPR016166">
    <property type="entry name" value="FAD-bd_PCMH"/>
</dbReference>
<dbReference type="InterPro" id="IPR036318">
    <property type="entry name" value="FAD-bd_PCMH-like_sf"/>
</dbReference>
<protein>
    <submittedName>
        <fullName evidence="7">FAD/FMN-containing dehydrogenase</fullName>
    </submittedName>
</protein>
<dbReference type="Pfam" id="PF01565">
    <property type="entry name" value="FAD_binding_4"/>
    <property type="match status" value="1"/>
</dbReference>
<keyword evidence="5" id="KW-0560">Oxidoreductase</keyword>
<sequence>MTAVTSLTWMNDFTGPVFQPGDGGYDGERSGFNLAVEHRPALIVGATGAEDVRAAVTSAASRGLPVAVLATGHGPAVTADGAVLVNTRRMNGVQVDAAAATARVEAGVRWQRVLEATTPYGLAPLNGSSPNVGAVGYTLGGGAGLLGRRYGYAADHVRGFEVVTADGRLRQVSADLEPDLFWALRGGKGNFGVVVAMEIDLFPVARLYGGGLYFPAEATSDVLHAYAEWAAAVPEEMASSVMLIHYPDDPAVPGPLRGRFVTHVRIAHSGPAEEGERLTRQLRDLGPRLLDTVGEMPYAQVGSIHHEPTEPAAAYDTNVLLGHLDAHAVDTLVSLAGPEADAPFVVELRHFGGAYARPPAVPNAVGGRDAAFSLYSGSLLDPDRIEENRLAHGTLNDKMRPWCTGGSFVNFLGIDDAGVERVRTAYTPADFTRLTELKSRYDPQNLFRINHNIPPR</sequence>
<evidence type="ECO:0000256" key="5">
    <source>
        <dbReference type="ARBA" id="ARBA00023002"/>
    </source>
</evidence>
<dbReference type="Gene3D" id="3.40.462.20">
    <property type="match status" value="1"/>
</dbReference>
<accession>A0A239A9E2</accession>
<dbReference type="PROSITE" id="PS51387">
    <property type="entry name" value="FAD_PCMH"/>
    <property type="match status" value="1"/>
</dbReference>
<dbReference type="GO" id="GO:0016491">
    <property type="term" value="F:oxidoreductase activity"/>
    <property type="evidence" value="ECO:0007669"/>
    <property type="project" value="UniProtKB-KW"/>
</dbReference>
<dbReference type="InterPro" id="IPR016167">
    <property type="entry name" value="FAD-bd_PCMH_sub1"/>
</dbReference>
<dbReference type="Gene3D" id="3.30.465.10">
    <property type="match status" value="1"/>
</dbReference>
<dbReference type="AlphaFoldDB" id="A0A239A9E2"/>
<dbReference type="Pfam" id="PF08031">
    <property type="entry name" value="BBE"/>
    <property type="match status" value="1"/>
</dbReference>
<dbReference type="PROSITE" id="PS00862">
    <property type="entry name" value="OX2_COVAL_FAD"/>
    <property type="match status" value="1"/>
</dbReference>
<evidence type="ECO:0000256" key="4">
    <source>
        <dbReference type="ARBA" id="ARBA00022827"/>
    </source>
</evidence>
<reference evidence="7 8" key="1">
    <citation type="submission" date="2017-06" db="EMBL/GenBank/DDBJ databases">
        <authorList>
            <person name="Kim H.J."/>
            <person name="Triplett B.A."/>
        </authorList>
    </citation>
    <scope>NUCLEOTIDE SEQUENCE [LARGE SCALE GENOMIC DNA]</scope>
    <source>
        <strain evidence="7 8">CGMCC 4.2132</strain>
    </source>
</reference>
<keyword evidence="8" id="KW-1185">Reference proteome</keyword>
<evidence type="ECO:0000256" key="2">
    <source>
        <dbReference type="ARBA" id="ARBA00005466"/>
    </source>
</evidence>
<dbReference type="PANTHER" id="PTHR42973">
    <property type="entry name" value="BINDING OXIDOREDUCTASE, PUTATIVE (AFU_ORTHOLOGUE AFUA_1G17690)-RELATED"/>
    <property type="match status" value="1"/>
</dbReference>
<dbReference type="InterPro" id="IPR006094">
    <property type="entry name" value="Oxid_FAD_bind_N"/>
</dbReference>
<dbReference type="InterPro" id="IPR016169">
    <property type="entry name" value="FAD-bd_PCMH_sub2"/>
</dbReference>
<evidence type="ECO:0000256" key="3">
    <source>
        <dbReference type="ARBA" id="ARBA00022630"/>
    </source>
</evidence>
<evidence type="ECO:0000313" key="8">
    <source>
        <dbReference type="Proteomes" id="UP000198282"/>
    </source>
</evidence>
<dbReference type="InterPro" id="IPR006093">
    <property type="entry name" value="Oxy_OxRdtase_FAD_BS"/>
</dbReference>
<organism evidence="7 8">
    <name type="scientific">Streptosporangium subroseum</name>
    <dbReference type="NCBI Taxonomy" id="106412"/>
    <lineage>
        <taxon>Bacteria</taxon>
        <taxon>Bacillati</taxon>
        <taxon>Actinomycetota</taxon>
        <taxon>Actinomycetes</taxon>
        <taxon>Streptosporangiales</taxon>
        <taxon>Streptosporangiaceae</taxon>
        <taxon>Streptosporangium</taxon>
    </lineage>
</organism>
<dbReference type="Proteomes" id="UP000198282">
    <property type="component" value="Unassembled WGS sequence"/>
</dbReference>
<comment type="similarity">
    <text evidence="2">Belongs to the oxygen-dependent FAD-linked oxidoreductase family.</text>
</comment>
<evidence type="ECO:0000259" key="6">
    <source>
        <dbReference type="PROSITE" id="PS51387"/>
    </source>
</evidence>
<gene>
    <name evidence="7" type="ORF">SAMN05216276_1001214</name>
</gene>
<dbReference type="InterPro" id="IPR050416">
    <property type="entry name" value="FAD-linked_Oxidoreductase"/>
</dbReference>
<dbReference type="EMBL" id="FZOD01000001">
    <property type="protein sequence ID" value="SNR92032.1"/>
    <property type="molecule type" value="Genomic_DNA"/>
</dbReference>
<name>A0A239A9E2_9ACTN</name>